<organism evidence="1 2">
    <name type="scientific">Nocardia rhizosphaerihabitans</name>
    <dbReference type="NCBI Taxonomy" id="1691570"/>
    <lineage>
        <taxon>Bacteria</taxon>
        <taxon>Bacillati</taxon>
        <taxon>Actinomycetota</taxon>
        <taxon>Actinomycetes</taxon>
        <taxon>Mycobacteriales</taxon>
        <taxon>Nocardiaceae</taxon>
        <taxon>Nocardia</taxon>
    </lineage>
</organism>
<sequence length="49" mass="5538">MEEAKLSDYLSSRLWHELKEAQLVEAYPAEAVLPTYHSAALAAPKLLWP</sequence>
<gene>
    <name evidence="1" type="ORF">GCM10011610_35310</name>
</gene>
<keyword evidence="2" id="KW-1185">Reference proteome</keyword>
<name>A0ABQ2KIA7_9NOCA</name>
<protein>
    <submittedName>
        <fullName evidence="1">Uncharacterized protein</fullName>
    </submittedName>
</protein>
<proteinExistence type="predicted"/>
<reference evidence="2" key="1">
    <citation type="journal article" date="2019" name="Int. J. Syst. Evol. Microbiol.">
        <title>The Global Catalogue of Microorganisms (GCM) 10K type strain sequencing project: providing services to taxonomists for standard genome sequencing and annotation.</title>
        <authorList>
            <consortium name="The Broad Institute Genomics Platform"/>
            <consortium name="The Broad Institute Genome Sequencing Center for Infectious Disease"/>
            <person name="Wu L."/>
            <person name="Ma J."/>
        </authorList>
    </citation>
    <scope>NUCLEOTIDE SEQUENCE [LARGE SCALE GENOMIC DNA]</scope>
    <source>
        <strain evidence="2">CGMCC 4.7329</strain>
    </source>
</reference>
<evidence type="ECO:0000313" key="2">
    <source>
        <dbReference type="Proteomes" id="UP000658127"/>
    </source>
</evidence>
<dbReference type="EMBL" id="BMNE01000003">
    <property type="protein sequence ID" value="GGN83149.1"/>
    <property type="molecule type" value="Genomic_DNA"/>
</dbReference>
<dbReference type="Proteomes" id="UP000658127">
    <property type="component" value="Unassembled WGS sequence"/>
</dbReference>
<accession>A0ABQ2KIA7</accession>
<evidence type="ECO:0000313" key="1">
    <source>
        <dbReference type="EMBL" id="GGN83149.1"/>
    </source>
</evidence>
<comment type="caution">
    <text evidence="1">The sequence shown here is derived from an EMBL/GenBank/DDBJ whole genome shotgun (WGS) entry which is preliminary data.</text>
</comment>